<dbReference type="Gene3D" id="3.10.20.90">
    <property type="entry name" value="Phosphatidylinositol 3-kinase Catalytic Subunit, Chain A, domain 1"/>
    <property type="match status" value="1"/>
</dbReference>
<gene>
    <name evidence="3" type="ORF">EGW08_017798</name>
</gene>
<evidence type="ECO:0000256" key="1">
    <source>
        <dbReference type="SAM" id="MobiDB-lite"/>
    </source>
</evidence>
<evidence type="ECO:0000313" key="4">
    <source>
        <dbReference type="Proteomes" id="UP000271974"/>
    </source>
</evidence>
<accession>A0A3S0ZCB2</accession>
<feature type="region of interest" description="Disordered" evidence="1">
    <location>
        <begin position="1"/>
        <end position="21"/>
    </location>
</feature>
<proteinExistence type="predicted"/>
<dbReference type="InterPro" id="IPR039120">
    <property type="entry name" value="UBFD1"/>
</dbReference>
<dbReference type="STRING" id="188477.A0A3S0ZCB2"/>
<feature type="domain" description="Ubiquitin-like" evidence="2">
    <location>
        <begin position="84"/>
        <end position="122"/>
    </location>
</feature>
<dbReference type="SUPFAM" id="SSF54236">
    <property type="entry name" value="Ubiquitin-like"/>
    <property type="match status" value="1"/>
</dbReference>
<reference evidence="3 4" key="1">
    <citation type="submission" date="2019-01" db="EMBL/GenBank/DDBJ databases">
        <title>A draft genome assembly of the solar-powered sea slug Elysia chlorotica.</title>
        <authorList>
            <person name="Cai H."/>
            <person name="Li Q."/>
            <person name="Fang X."/>
            <person name="Li J."/>
            <person name="Curtis N.E."/>
            <person name="Altenburger A."/>
            <person name="Shibata T."/>
            <person name="Feng M."/>
            <person name="Maeda T."/>
            <person name="Schwartz J.A."/>
            <person name="Shigenobu S."/>
            <person name="Lundholm N."/>
            <person name="Nishiyama T."/>
            <person name="Yang H."/>
            <person name="Hasebe M."/>
            <person name="Li S."/>
            <person name="Pierce S.K."/>
            <person name="Wang J."/>
        </authorList>
    </citation>
    <scope>NUCLEOTIDE SEQUENCE [LARGE SCALE GENOMIC DNA]</scope>
    <source>
        <strain evidence="3">EC2010</strain>
        <tissue evidence="3">Whole organism of an adult</tissue>
    </source>
</reference>
<evidence type="ECO:0000313" key="3">
    <source>
        <dbReference type="EMBL" id="RUS74433.1"/>
    </source>
</evidence>
<comment type="caution">
    <text evidence="3">The sequence shown here is derived from an EMBL/GenBank/DDBJ whole genome shotgun (WGS) entry which is preliminary data.</text>
</comment>
<dbReference type="GO" id="GO:0003723">
    <property type="term" value="F:RNA binding"/>
    <property type="evidence" value="ECO:0007669"/>
    <property type="project" value="TreeGrafter"/>
</dbReference>
<dbReference type="EMBL" id="RQTK01000831">
    <property type="protein sequence ID" value="RUS74433.1"/>
    <property type="molecule type" value="Genomic_DNA"/>
</dbReference>
<dbReference type="Proteomes" id="UP000271974">
    <property type="component" value="Unassembled WGS sequence"/>
</dbReference>
<name>A0A3S0ZCB2_ELYCH</name>
<protein>
    <recommendedName>
        <fullName evidence="2">Ubiquitin-like domain-containing protein</fullName>
    </recommendedName>
</protein>
<dbReference type="GO" id="GO:0045296">
    <property type="term" value="F:cadherin binding"/>
    <property type="evidence" value="ECO:0007669"/>
    <property type="project" value="TreeGrafter"/>
</dbReference>
<dbReference type="PANTHER" id="PTHR16470:SF0">
    <property type="entry name" value="UBIQUITIN DOMAIN-CONTAINING PROTEIN UBFD1"/>
    <property type="match status" value="1"/>
</dbReference>
<dbReference type="OrthoDB" id="49605at2759"/>
<dbReference type="InterPro" id="IPR029071">
    <property type="entry name" value="Ubiquitin-like_domsf"/>
</dbReference>
<organism evidence="3 4">
    <name type="scientific">Elysia chlorotica</name>
    <name type="common">Eastern emerald elysia</name>
    <name type="synonym">Sea slug</name>
    <dbReference type="NCBI Taxonomy" id="188477"/>
    <lineage>
        <taxon>Eukaryota</taxon>
        <taxon>Metazoa</taxon>
        <taxon>Spiralia</taxon>
        <taxon>Lophotrochozoa</taxon>
        <taxon>Mollusca</taxon>
        <taxon>Gastropoda</taxon>
        <taxon>Heterobranchia</taxon>
        <taxon>Euthyneura</taxon>
        <taxon>Panpulmonata</taxon>
        <taxon>Sacoglossa</taxon>
        <taxon>Placobranchoidea</taxon>
        <taxon>Plakobranchidae</taxon>
        <taxon>Elysia</taxon>
    </lineage>
</organism>
<feature type="non-terminal residue" evidence="3">
    <location>
        <position position="122"/>
    </location>
</feature>
<dbReference type="Pfam" id="PF00240">
    <property type="entry name" value="ubiquitin"/>
    <property type="match status" value="1"/>
</dbReference>
<keyword evidence="4" id="KW-1185">Reference proteome</keyword>
<evidence type="ECO:0000259" key="2">
    <source>
        <dbReference type="Pfam" id="PF00240"/>
    </source>
</evidence>
<sequence>MASNADIPAEGSSVDAPPADCVAKIKEPVTKDLEEDSSASGSVVECTESQIQSILAAAGQGMDDDDEESEQAEELEKVRFTVIYKKQKHEVSWPLDCTVSKLKSHIESLTSVPASLQKIMYK</sequence>
<dbReference type="PANTHER" id="PTHR16470">
    <property type="entry name" value="UBIQUITIN DOMAIN-CONTAINING PROTEIN UBFD1"/>
    <property type="match status" value="1"/>
</dbReference>
<dbReference type="AlphaFoldDB" id="A0A3S0ZCB2"/>
<dbReference type="InterPro" id="IPR000626">
    <property type="entry name" value="Ubiquitin-like_dom"/>
</dbReference>